<evidence type="ECO:0000313" key="1">
    <source>
        <dbReference type="EMBL" id="MEC5422146.1"/>
    </source>
</evidence>
<organism evidence="1 2">
    <name type="scientific">Virgibacillus tibetensis</name>
    <dbReference type="NCBI Taxonomy" id="3042313"/>
    <lineage>
        <taxon>Bacteria</taxon>
        <taxon>Bacillati</taxon>
        <taxon>Bacillota</taxon>
        <taxon>Bacilli</taxon>
        <taxon>Bacillales</taxon>
        <taxon>Bacillaceae</taxon>
        <taxon>Virgibacillus</taxon>
    </lineage>
</organism>
<dbReference type="RefSeq" id="WP_327605718.1">
    <property type="nucleotide sequence ID" value="NZ_JARZFX010000001.1"/>
</dbReference>
<dbReference type="EMBL" id="JARZFX010000001">
    <property type="protein sequence ID" value="MEC5422146.1"/>
    <property type="molecule type" value="Genomic_DNA"/>
</dbReference>
<evidence type="ECO:0000313" key="2">
    <source>
        <dbReference type="Proteomes" id="UP001335737"/>
    </source>
</evidence>
<dbReference type="Proteomes" id="UP001335737">
    <property type="component" value="Unassembled WGS sequence"/>
</dbReference>
<keyword evidence="2" id="KW-1185">Reference proteome</keyword>
<name>A0ABU6KAG8_9BACI</name>
<comment type="caution">
    <text evidence="1">The sequence shown here is derived from an EMBL/GenBank/DDBJ whole genome shotgun (WGS) entry which is preliminary data.</text>
</comment>
<proteinExistence type="predicted"/>
<gene>
    <name evidence="1" type="ORF">QGM71_01390</name>
</gene>
<accession>A0ABU6KAG8</accession>
<reference evidence="1 2" key="1">
    <citation type="journal article" date="2024" name="Int. J. Syst. Evol. Microbiol.">
        <title>Virgibacillus tibetensis sp. nov., isolated from salt lake on the Tibetan Plateau of China.</title>
        <authorList>
            <person name="Phurbu D."/>
            <person name="Liu Z.-X."/>
            <person name="Wang R."/>
            <person name="Zheng Y.-Y."/>
            <person name="Liu H.-C."/>
            <person name="Zhou Y.-G."/>
            <person name="Yu Y.-J."/>
            <person name="Li A.-H."/>
        </authorList>
    </citation>
    <scope>NUCLEOTIDE SEQUENCE [LARGE SCALE GENOMIC DNA]</scope>
    <source>
        <strain evidence="1 2">C22-A2</strain>
    </source>
</reference>
<protein>
    <submittedName>
        <fullName evidence="1">Uncharacterized protein</fullName>
    </submittedName>
</protein>
<sequence>MNNANRLWKAIEILMKAVDAEENKERRTDLINATQHVTDIHRGCISDFHNEDD</sequence>